<dbReference type="InterPro" id="IPR017861">
    <property type="entry name" value="KAE1/TsaD"/>
</dbReference>
<dbReference type="GO" id="GO:0061711">
    <property type="term" value="F:tRNA N(6)-L-threonylcarbamoyladenine synthase activity"/>
    <property type="evidence" value="ECO:0007669"/>
    <property type="project" value="UniProtKB-EC"/>
</dbReference>
<evidence type="ECO:0000256" key="3">
    <source>
        <dbReference type="ARBA" id="ARBA00022694"/>
    </source>
</evidence>
<dbReference type="EC" id="2.3.1.234" evidence="1"/>
<dbReference type="Proteomes" id="UP000030746">
    <property type="component" value="Unassembled WGS sequence"/>
</dbReference>
<accession>V4C494</accession>
<dbReference type="SUPFAM" id="SSF53067">
    <property type="entry name" value="Actin-like ATPase domain"/>
    <property type="match status" value="1"/>
</dbReference>
<keyword evidence="3 7" id="KW-0819">tRNA processing</keyword>
<keyword evidence="7" id="KW-0496">Mitochondrion</keyword>
<dbReference type="InterPro" id="IPR043129">
    <property type="entry name" value="ATPase_NBD"/>
</dbReference>
<comment type="cofactor">
    <cofactor evidence="7">
        <name>a divalent metal cation</name>
        <dbReference type="ChEBI" id="CHEBI:60240"/>
    </cofactor>
    <text evidence="7">Binds 1 divalent metal cation per subunit.</text>
</comment>
<dbReference type="OrthoDB" id="10259622at2759"/>
<keyword evidence="5 7" id="KW-0012">Acyltransferase</keyword>
<comment type="subunit">
    <text evidence="7">Homodimer.</text>
</comment>
<keyword evidence="2 7" id="KW-0808">Transferase</keyword>
<protein>
    <recommendedName>
        <fullName evidence="1">N(6)-L-threonylcarbamoyladenine synthase</fullName>
        <ecNumber evidence="1">2.3.1.234</ecNumber>
    </recommendedName>
</protein>
<keyword evidence="10" id="KW-1185">Reference proteome</keyword>
<comment type="similarity">
    <text evidence="7">Belongs to the KAE1 / TsaD family.</text>
</comment>
<dbReference type="KEGG" id="lgi:LOTGIDRAFT_227060"/>
<dbReference type="CDD" id="cd24134">
    <property type="entry name" value="ASKHA_NBD_OSGEPL1_QRI7_euk"/>
    <property type="match status" value="1"/>
</dbReference>
<proteinExistence type="inferred from homology"/>
<dbReference type="InterPro" id="IPR022450">
    <property type="entry name" value="TsaD"/>
</dbReference>
<dbReference type="GO" id="GO:0005739">
    <property type="term" value="C:mitochondrion"/>
    <property type="evidence" value="ECO:0007669"/>
    <property type="project" value="UniProtKB-SubCell"/>
</dbReference>
<dbReference type="NCBIfam" id="TIGR00329">
    <property type="entry name" value="gcp_kae1"/>
    <property type="match status" value="1"/>
</dbReference>
<evidence type="ECO:0000256" key="2">
    <source>
        <dbReference type="ARBA" id="ARBA00022679"/>
    </source>
</evidence>
<evidence type="ECO:0000256" key="7">
    <source>
        <dbReference type="HAMAP-Rule" id="MF_03179"/>
    </source>
</evidence>
<dbReference type="PANTHER" id="PTHR11735:SF6">
    <property type="entry name" value="TRNA N6-ADENOSINE THREONYLCARBAMOYLTRANSFERASE, MITOCHONDRIAL"/>
    <property type="match status" value="1"/>
</dbReference>
<dbReference type="GeneID" id="20247380"/>
<comment type="function">
    <text evidence="7">Required for the formation of a threonylcarbamoyl group on adenosine at position 37 (t(6)A37) in mitochondrial tRNAs that read codons beginning with adenine. Probably involved in the transfer of the threonylcarbamoyl moiety of threonylcarbamoyl-AMP (TC-AMP) to the N6 group of A37. Involved in mitochondrial genome maintenance.</text>
</comment>
<dbReference type="OMA" id="NAAMIGC"/>
<dbReference type="InterPro" id="IPR000905">
    <property type="entry name" value="Gcp-like_dom"/>
</dbReference>
<sequence length="467" mass="51762">MVHAAIKNSITFSKLRYLKQIISLQEITSTSSNKPNAPFSKTNISLNGCHCLLNQRPLSGIKNANKSKVEKCQSYRQYSNERKRYVLGIETSCDDTGAAVVDCSGNIIGESLNSQTSFHVEMGGIIPVLARDLHQANIEQVVKDAILQANMSLQDIDAIAITTEPGLAMSLEVGVQHAKELGRIYNKPVIPIHHMQAHALTVRMIQRLDFPFLVLLASGGHCLLTVAQDIDQFLNLGKHLDDSPGDTFDKVPRRLKIKNLKECQGLSGGASIELLAKRGDPNSFNNPSYLSHERNCNFSFSGMKEHFRHIIMKEEKKQGIEGGNILSNAADICASLQEGLFNHLSHRIRRGLLYTELKELLPSTNRTLVLSGGVASNMYIREKLEEVLESYDCQLICPPPKLCTDNGIMIAWNGMEKLLRGKDLIHGDEIDNIRYTPKSPIGEYIGQDVVNADIKVPSNRKKQAAKA</sequence>
<dbReference type="HAMAP" id="MF_01445">
    <property type="entry name" value="TsaD"/>
    <property type="match status" value="1"/>
</dbReference>
<dbReference type="CTD" id="20247380"/>
<comment type="catalytic activity">
    <reaction evidence="6 7">
        <text>L-threonylcarbamoyladenylate + adenosine(37) in tRNA = N(6)-L-threonylcarbamoyladenosine(37) in tRNA + AMP + H(+)</text>
        <dbReference type="Rhea" id="RHEA:37059"/>
        <dbReference type="Rhea" id="RHEA-COMP:10162"/>
        <dbReference type="Rhea" id="RHEA-COMP:10163"/>
        <dbReference type="ChEBI" id="CHEBI:15378"/>
        <dbReference type="ChEBI" id="CHEBI:73682"/>
        <dbReference type="ChEBI" id="CHEBI:74411"/>
        <dbReference type="ChEBI" id="CHEBI:74418"/>
        <dbReference type="ChEBI" id="CHEBI:456215"/>
        <dbReference type="EC" id="2.3.1.234"/>
    </reaction>
</comment>
<dbReference type="HOGENOM" id="CLU_023208_1_2_1"/>
<evidence type="ECO:0000259" key="8">
    <source>
        <dbReference type="Pfam" id="PF00814"/>
    </source>
</evidence>
<evidence type="ECO:0000313" key="9">
    <source>
        <dbReference type="EMBL" id="ESO96349.1"/>
    </source>
</evidence>
<evidence type="ECO:0000256" key="5">
    <source>
        <dbReference type="ARBA" id="ARBA00023315"/>
    </source>
</evidence>
<organism evidence="9 10">
    <name type="scientific">Lottia gigantea</name>
    <name type="common">Giant owl limpet</name>
    <dbReference type="NCBI Taxonomy" id="225164"/>
    <lineage>
        <taxon>Eukaryota</taxon>
        <taxon>Metazoa</taxon>
        <taxon>Spiralia</taxon>
        <taxon>Lophotrochozoa</taxon>
        <taxon>Mollusca</taxon>
        <taxon>Gastropoda</taxon>
        <taxon>Patellogastropoda</taxon>
        <taxon>Lottioidea</taxon>
        <taxon>Lottiidae</taxon>
        <taxon>Lottia</taxon>
    </lineage>
</organism>
<evidence type="ECO:0000313" key="10">
    <source>
        <dbReference type="Proteomes" id="UP000030746"/>
    </source>
</evidence>
<name>V4C494_LOTGI</name>
<evidence type="ECO:0000256" key="4">
    <source>
        <dbReference type="ARBA" id="ARBA00022723"/>
    </source>
</evidence>
<dbReference type="PANTHER" id="PTHR11735">
    <property type="entry name" value="TRNA N6-ADENOSINE THREONYLCARBAMOYLTRANSFERASE"/>
    <property type="match status" value="1"/>
</dbReference>
<dbReference type="RefSeq" id="XP_009052978.1">
    <property type="nucleotide sequence ID" value="XM_009054730.1"/>
</dbReference>
<keyword evidence="4 7" id="KW-0479">Metal-binding</keyword>
<dbReference type="PRINTS" id="PR00789">
    <property type="entry name" value="OSIALOPTASE"/>
</dbReference>
<dbReference type="STRING" id="225164.V4C494"/>
<evidence type="ECO:0000256" key="1">
    <source>
        <dbReference type="ARBA" id="ARBA00012156"/>
    </source>
</evidence>
<feature type="domain" description="Gcp-like" evidence="8">
    <location>
        <begin position="107"/>
        <end position="412"/>
    </location>
</feature>
<comment type="subcellular location">
    <subcellularLocation>
        <location evidence="7">Mitochondrion</location>
    </subcellularLocation>
</comment>
<dbReference type="Gene3D" id="3.30.420.40">
    <property type="match status" value="2"/>
</dbReference>
<dbReference type="Pfam" id="PF00814">
    <property type="entry name" value="TsaD"/>
    <property type="match status" value="1"/>
</dbReference>
<dbReference type="EMBL" id="KB201480">
    <property type="protein sequence ID" value="ESO96349.1"/>
    <property type="molecule type" value="Genomic_DNA"/>
</dbReference>
<dbReference type="AlphaFoldDB" id="V4C494"/>
<dbReference type="GO" id="GO:0002949">
    <property type="term" value="P:tRNA threonylcarbamoyladenosine modification"/>
    <property type="evidence" value="ECO:0007669"/>
    <property type="project" value="UniProtKB-UniRule"/>
</dbReference>
<reference evidence="9 10" key="1">
    <citation type="journal article" date="2013" name="Nature">
        <title>Insights into bilaterian evolution from three spiralian genomes.</title>
        <authorList>
            <person name="Simakov O."/>
            <person name="Marletaz F."/>
            <person name="Cho S.J."/>
            <person name="Edsinger-Gonzales E."/>
            <person name="Havlak P."/>
            <person name="Hellsten U."/>
            <person name="Kuo D.H."/>
            <person name="Larsson T."/>
            <person name="Lv J."/>
            <person name="Arendt D."/>
            <person name="Savage R."/>
            <person name="Osoegawa K."/>
            <person name="de Jong P."/>
            <person name="Grimwood J."/>
            <person name="Chapman J.A."/>
            <person name="Shapiro H."/>
            <person name="Aerts A."/>
            <person name="Otillar R.P."/>
            <person name="Terry A.Y."/>
            <person name="Boore J.L."/>
            <person name="Grigoriev I.V."/>
            <person name="Lindberg D.R."/>
            <person name="Seaver E.C."/>
            <person name="Weisblat D.A."/>
            <person name="Putnam N.H."/>
            <person name="Rokhsar D.S."/>
        </authorList>
    </citation>
    <scope>NUCLEOTIDE SEQUENCE [LARGE SCALE GENOMIC DNA]</scope>
</reference>
<gene>
    <name evidence="9" type="ORF">LOTGIDRAFT_227060</name>
</gene>
<evidence type="ECO:0000256" key="6">
    <source>
        <dbReference type="ARBA" id="ARBA00048117"/>
    </source>
</evidence>
<dbReference type="GO" id="GO:0046872">
    <property type="term" value="F:metal ion binding"/>
    <property type="evidence" value="ECO:0007669"/>
    <property type="project" value="UniProtKB-KW"/>
</dbReference>